<evidence type="ECO:0000313" key="3">
    <source>
        <dbReference type="EMBL" id="CAJ1395206.1"/>
    </source>
</evidence>
<dbReference type="SMART" id="SM00054">
    <property type="entry name" value="EFh"/>
    <property type="match status" value="2"/>
</dbReference>
<feature type="domain" description="EF-hand" evidence="2">
    <location>
        <begin position="5"/>
        <end position="40"/>
    </location>
</feature>
<dbReference type="Pfam" id="PF13499">
    <property type="entry name" value="EF-hand_7"/>
    <property type="match status" value="1"/>
</dbReference>
<evidence type="ECO:0000313" key="4">
    <source>
        <dbReference type="Proteomes" id="UP001178507"/>
    </source>
</evidence>
<dbReference type="PROSITE" id="PS00018">
    <property type="entry name" value="EF_HAND_1"/>
    <property type="match status" value="2"/>
</dbReference>
<reference evidence="3" key="1">
    <citation type="submission" date="2023-08" db="EMBL/GenBank/DDBJ databases">
        <authorList>
            <person name="Chen Y."/>
            <person name="Shah S."/>
            <person name="Dougan E. K."/>
            <person name="Thang M."/>
            <person name="Chan C."/>
        </authorList>
    </citation>
    <scope>NUCLEOTIDE SEQUENCE</scope>
</reference>
<accession>A0AA36IYH5</accession>
<dbReference type="GO" id="GO:0005509">
    <property type="term" value="F:calcium ion binding"/>
    <property type="evidence" value="ECO:0007669"/>
    <property type="project" value="InterPro"/>
</dbReference>
<organism evidence="3 4">
    <name type="scientific">Effrenium voratum</name>
    <dbReference type="NCBI Taxonomy" id="2562239"/>
    <lineage>
        <taxon>Eukaryota</taxon>
        <taxon>Sar</taxon>
        <taxon>Alveolata</taxon>
        <taxon>Dinophyceae</taxon>
        <taxon>Suessiales</taxon>
        <taxon>Symbiodiniaceae</taxon>
        <taxon>Effrenium</taxon>
    </lineage>
</organism>
<dbReference type="SUPFAM" id="SSF47473">
    <property type="entry name" value="EF-hand"/>
    <property type="match status" value="1"/>
</dbReference>
<dbReference type="InterPro" id="IPR002048">
    <property type="entry name" value="EF_hand_dom"/>
</dbReference>
<protein>
    <recommendedName>
        <fullName evidence="2">EF-hand domain-containing protein</fullName>
    </recommendedName>
</protein>
<keyword evidence="1" id="KW-0106">Calcium</keyword>
<dbReference type="PROSITE" id="PS50222">
    <property type="entry name" value="EF_HAND_2"/>
    <property type="match status" value="1"/>
</dbReference>
<dbReference type="CDD" id="cd00051">
    <property type="entry name" value="EFh"/>
    <property type="match status" value="1"/>
</dbReference>
<evidence type="ECO:0000256" key="1">
    <source>
        <dbReference type="ARBA" id="ARBA00022837"/>
    </source>
</evidence>
<dbReference type="Proteomes" id="UP001178507">
    <property type="component" value="Unassembled WGS sequence"/>
</dbReference>
<gene>
    <name evidence="3" type="ORF">EVOR1521_LOCUS19673</name>
</gene>
<dbReference type="Gene3D" id="1.10.238.10">
    <property type="entry name" value="EF-hand"/>
    <property type="match status" value="1"/>
</dbReference>
<keyword evidence="4" id="KW-1185">Reference proteome</keyword>
<dbReference type="InterPro" id="IPR018247">
    <property type="entry name" value="EF_Hand_1_Ca_BS"/>
</dbReference>
<name>A0AA36IYH5_9DINO</name>
<proteinExistence type="predicted"/>
<dbReference type="InterPro" id="IPR011992">
    <property type="entry name" value="EF-hand-dom_pair"/>
</dbReference>
<sequence length="421" mass="48741">MATWAGVERVKKIFKDADTDCNGSLSKDELKAVFQKVSDWDDETIDALIAQCDYNKDGSLQIREFVDFVFRGIKRERQAKDDKINLVRLMAMHSAYYDDLKDRVHNYLQDHGINPIDFNWEDEWPDALPFCQENHVDILSLEVGVLRMACDKPELWYQRDKWVEDQDIPEDRLFEVMPWVKEIIDKSKNPAIALQIIWKPAGSPEAGVSRMHESLRQTHQGIKEKLKNTEERFAAAERFKERYSSMQALIEASEAAQKDAKAKDIAAFKPLFEQIAQSGKWEEAKAQKVLDHMVRGNLYTETWYIEEFTEGSVQKSLEKIGVEMFEEEEMRVLTDFAFEHNELAKTVRMLAKKTGWDLKDQQQVVHKLRRVGCVHPRPLQVAIKNGTLNKSLSKAKFLPFGDASMEILEGWAVLYAASTRY</sequence>
<comment type="caution">
    <text evidence="3">The sequence shown here is derived from an EMBL/GenBank/DDBJ whole genome shotgun (WGS) entry which is preliminary data.</text>
</comment>
<dbReference type="EMBL" id="CAUJNA010003079">
    <property type="protein sequence ID" value="CAJ1395206.1"/>
    <property type="molecule type" value="Genomic_DNA"/>
</dbReference>
<dbReference type="AlphaFoldDB" id="A0AA36IYH5"/>
<evidence type="ECO:0000259" key="2">
    <source>
        <dbReference type="PROSITE" id="PS50222"/>
    </source>
</evidence>